<dbReference type="EMBL" id="CM035411">
    <property type="protein sequence ID" value="KAH7435611.1"/>
    <property type="molecule type" value="Genomic_DNA"/>
</dbReference>
<name>A0A8T2UHC2_CERRI</name>
<protein>
    <submittedName>
        <fullName evidence="1">Uncharacterized protein</fullName>
    </submittedName>
</protein>
<evidence type="ECO:0000313" key="2">
    <source>
        <dbReference type="Proteomes" id="UP000825935"/>
    </source>
</evidence>
<sequence>MVVNNTLIKLALFWIAGFQISRVMKACLLNLLTSSFKPGMCVRSDNCLGVLV</sequence>
<comment type="caution">
    <text evidence="1">The sequence shown here is derived from an EMBL/GenBank/DDBJ whole genome shotgun (WGS) entry which is preliminary data.</text>
</comment>
<organism evidence="1 2">
    <name type="scientific">Ceratopteris richardii</name>
    <name type="common">Triangle waterfern</name>
    <dbReference type="NCBI Taxonomy" id="49495"/>
    <lineage>
        <taxon>Eukaryota</taxon>
        <taxon>Viridiplantae</taxon>
        <taxon>Streptophyta</taxon>
        <taxon>Embryophyta</taxon>
        <taxon>Tracheophyta</taxon>
        <taxon>Polypodiopsida</taxon>
        <taxon>Polypodiidae</taxon>
        <taxon>Polypodiales</taxon>
        <taxon>Pteridineae</taxon>
        <taxon>Pteridaceae</taxon>
        <taxon>Parkerioideae</taxon>
        <taxon>Ceratopteris</taxon>
    </lineage>
</organism>
<reference evidence="1" key="1">
    <citation type="submission" date="2021-08" db="EMBL/GenBank/DDBJ databases">
        <title>WGS assembly of Ceratopteris richardii.</title>
        <authorList>
            <person name="Marchant D.B."/>
            <person name="Chen G."/>
            <person name="Jenkins J."/>
            <person name="Shu S."/>
            <person name="Leebens-Mack J."/>
            <person name="Grimwood J."/>
            <person name="Schmutz J."/>
            <person name="Soltis P."/>
            <person name="Soltis D."/>
            <person name="Chen Z.-H."/>
        </authorList>
    </citation>
    <scope>NUCLEOTIDE SEQUENCE</scope>
    <source>
        <strain evidence="1">Whitten #5841</strain>
        <tissue evidence="1">Leaf</tissue>
    </source>
</reference>
<accession>A0A8T2UHC2</accession>
<keyword evidence="2" id="KW-1185">Reference proteome</keyword>
<gene>
    <name evidence="1" type="ORF">KP509_06G071800</name>
</gene>
<dbReference type="AlphaFoldDB" id="A0A8T2UHC2"/>
<evidence type="ECO:0000313" key="1">
    <source>
        <dbReference type="EMBL" id="KAH7435611.1"/>
    </source>
</evidence>
<proteinExistence type="predicted"/>
<dbReference type="Proteomes" id="UP000825935">
    <property type="component" value="Chromosome 6"/>
</dbReference>